<gene>
    <name evidence="1" type="ORF">Tci_555126</name>
</gene>
<feature type="non-terminal residue" evidence="1">
    <location>
        <position position="159"/>
    </location>
</feature>
<organism evidence="1">
    <name type="scientific">Tanacetum cinerariifolium</name>
    <name type="common">Dalmatian daisy</name>
    <name type="synonym">Chrysanthemum cinerariifolium</name>
    <dbReference type="NCBI Taxonomy" id="118510"/>
    <lineage>
        <taxon>Eukaryota</taxon>
        <taxon>Viridiplantae</taxon>
        <taxon>Streptophyta</taxon>
        <taxon>Embryophyta</taxon>
        <taxon>Tracheophyta</taxon>
        <taxon>Spermatophyta</taxon>
        <taxon>Magnoliopsida</taxon>
        <taxon>eudicotyledons</taxon>
        <taxon>Gunneridae</taxon>
        <taxon>Pentapetalae</taxon>
        <taxon>asterids</taxon>
        <taxon>campanulids</taxon>
        <taxon>Asterales</taxon>
        <taxon>Asteraceae</taxon>
        <taxon>Asteroideae</taxon>
        <taxon>Anthemideae</taxon>
        <taxon>Anthemidinae</taxon>
        <taxon>Tanacetum</taxon>
    </lineage>
</organism>
<proteinExistence type="predicted"/>
<sequence>MFWFLDGLEGNIGWVGGKHWMVGGKHACVDLTGVSHLVRLSGRVFTVVRAALKAVSCKVTKHEKTCIENQHVFILFAFDTFGFLAPETVKLVNRVQRVMKSHVITPRFTNTTQHKAGHARKQSRANRHPHLELFPLPMSFIDSYRNAKVDKELCSLEFE</sequence>
<accession>A0A699IQ99</accession>
<dbReference type="PANTHER" id="PTHR48462:SF1">
    <property type="entry name" value="PROTEIN, PUTATIVE-RELATED"/>
    <property type="match status" value="1"/>
</dbReference>
<reference evidence="1" key="1">
    <citation type="journal article" date="2019" name="Sci. Rep.">
        <title>Draft genome of Tanacetum cinerariifolium, the natural source of mosquito coil.</title>
        <authorList>
            <person name="Yamashiro T."/>
            <person name="Shiraishi A."/>
            <person name="Satake H."/>
            <person name="Nakayama K."/>
        </authorList>
    </citation>
    <scope>NUCLEOTIDE SEQUENCE</scope>
</reference>
<comment type="caution">
    <text evidence="1">The sequence shown here is derived from an EMBL/GenBank/DDBJ whole genome shotgun (WGS) entry which is preliminary data.</text>
</comment>
<dbReference type="PANTHER" id="PTHR48462">
    <property type="entry name" value="PROTEIN, PUTATIVE-RELATED"/>
    <property type="match status" value="1"/>
</dbReference>
<dbReference type="AlphaFoldDB" id="A0A699IQ99"/>
<name>A0A699IQ99_TANCI</name>
<protein>
    <submittedName>
        <fullName evidence="1">Auxilin-like protein</fullName>
    </submittedName>
</protein>
<evidence type="ECO:0000313" key="1">
    <source>
        <dbReference type="EMBL" id="GEZ83153.1"/>
    </source>
</evidence>
<dbReference type="EMBL" id="BKCJ010329539">
    <property type="protein sequence ID" value="GEZ83153.1"/>
    <property type="molecule type" value="Genomic_DNA"/>
</dbReference>